<evidence type="ECO:0000256" key="3">
    <source>
        <dbReference type="ARBA" id="ARBA00022833"/>
    </source>
</evidence>
<evidence type="ECO:0000256" key="4">
    <source>
        <dbReference type="PROSITE-ProRule" id="PRU00510"/>
    </source>
</evidence>
<dbReference type="Gene3D" id="1.20.120.910">
    <property type="entry name" value="DksA, coiled-coil domain"/>
    <property type="match status" value="1"/>
</dbReference>
<evidence type="ECO:0000256" key="2">
    <source>
        <dbReference type="ARBA" id="ARBA00022771"/>
    </source>
</evidence>
<dbReference type="EMBL" id="CP020121">
    <property type="protein sequence ID" value="AQZ99066.1"/>
    <property type="molecule type" value="Genomic_DNA"/>
</dbReference>
<dbReference type="SUPFAM" id="SSF57716">
    <property type="entry name" value="Glucocorticoid receptor-like (DNA-binding domain)"/>
    <property type="match status" value="1"/>
</dbReference>
<dbReference type="NCBIfam" id="TIGR02419">
    <property type="entry name" value="C4_traR_proteo"/>
    <property type="match status" value="1"/>
</dbReference>
<proteinExistence type="predicted"/>
<keyword evidence="2" id="KW-0863">Zinc-finger</keyword>
<reference evidence="6 7" key="1">
    <citation type="submission" date="2017-03" db="EMBL/GenBank/DDBJ databases">
        <title>Rapid Whole Genome Sequencing of Comamonas kerstersii Causing Continuous ambulatory Peritoneal Dialysis-Associated Peritonitis.</title>
        <authorList>
            <person name="Zheng B."/>
        </authorList>
    </citation>
    <scope>NUCLEOTIDE SEQUENCE [LARGE SCALE GENOMIC DNA]</scope>
    <source>
        <strain evidence="6 7">8943</strain>
    </source>
</reference>
<dbReference type="GO" id="GO:0008270">
    <property type="term" value="F:zinc ion binding"/>
    <property type="evidence" value="ECO:0007669"/>
    <property type="project" value="UniProtKB-KW"/>
</dbReference>
<dbReference type="InterPro" id="IPR000962">
    <property type="entry name" value="Znf_DskA_TraR"/>
</dbReference>
<protein>
    <submittedName>
        <fullName evidence="6">Transcriptional regulator</fullName>
    </submittedName>
</protein>
<feature type="zinc finger region" description="dksA C4-type" evidence="4">
    <location>
        <begin position="41"/>
        <end position="65"/>
    </location>
</feature>
<gene>
    <name evidence="6" type="ORF">B5M06_13210</name>
</gene>
<keyword evidence="3" id="KW-0862">Zinc</keyword>
<dbReference type="KEGG" id="cke:B5M06_13210"/>
<dbReference type="PROSITE" id="PS51128">
    <property type="entry name" value="ZF_DKSA_2"/>
    <property type="match status" value="1"/>
</dbReference>
<feature type="domain" description="Zinc finger DksA/TraR C4-type" evidence="5">
    <location>
        <begin position="41"/>
        <end position="71"/>
    </location>
</feature>
<sequence>MTDDIDRAQDLEARQRDTALRRQATRAGLQGKAMTDSATECQDCEQPIPQARRWAVPGCTRCVKCQSAQERMKGRFL</sequence>
<keyword evidence="1" id="KW-0479">Metal-binding</keyword>
<accession>A0A1V0BGL1</accession>
<evidence type="ECO:0000256" key="1">
    <source>
        <dbReference type="ARBA" id="ARBA00022723"/>
    </source>
</evidence>
<dbReference type="PANTHER" id="PTHR38777:SF1">
    <property type="entry name" value="DNAK SUPPRESSOR PROTEIN"/>
    <property type="match status" value="1"/>
</dbReference>
<dbReference type="Proteomes" id="UP000242792">
    <property type="component" value="Chromosome"/>
</dbReference>
<evidence type="ECO:0000313" key="7">
    <source>
        <dbReference type="Proteomes" id="UP000242792"/>
    </source>
</evidence>
<evidence type="ECO:0000313" key="6">
    <source>
        <dbReference type="EMBL" id="AQZ99066.1"/>
    </source>
</evidence>
<dbReference type="PANTHER" id="PTHR38777">
    <property type="entry name" value="FELS-2 PROPHAGE PROTEIN"/>
    <property type="match status" value="1"/>
</dbReference>
<name>A0A1V0BGL1_9BURK</name>
<dbReference type="Pfam" id="PF01258">
    <property type="entry name" value="zf-dskA_traR"/>
    <property type="match status" value="1"/>
</dbReference>
<dbReference type="GO" id="GO:1900378">
    <property type="term" value="P:positive regulation of secondary metabolite biosynthetic process"/>
    <property type="evidence" value="ECO:0007669"/>
    <property type="project" value="TreeGrafter"/>
</dbReference>
<dbReference type="RefSeq" id="WP_054066362.1">
    <property type="nucleotide sequence ID" value="NZ_CP020121.1"/>
</dbReference>
<dbReference type="GeneID" id="83040278"/>
<dbReference type="InterPro" id="IPR012783">
    <property type="entry name" value="Znf_C4_TraR"/>
</dbReference>
<organism evidence="6 7">
    <name type="scientific">Comamonas kerstersii</name>
    <dbReference type="NCBI Taxonomy" id="225992"/>
    <lineage>
        <taxon>Bacteria</taxon>
        <taxon>Pseudomonadati</taxon>
        <taxon>Pseudomonadota</taxon>
        <taxon>Betaproteobacteria</taxon>
        <taxon>Burkholderiales</taxon>
        <taxon>Comamonadaceae</taxon>
        <taxon>Comamonas</taxon>
    </lineage>
</organism>
<dbReference type="OrthoDB" id="9811543at2"/>
<dbReference type="AlphaFoldDB" id="A0A1V0BGL1"/>
<evidence type="ECO:0000259" key="5">
    <source>
        <dbReference type="Pfam" id="PF01258"/>
    </source>
</evidence>